<dbReference type="EMBL" id="JBBNAF010000005">
    <property type="protein sequence ID" value="KAK9143032.1"/>
    <property type="molecule type" value="Genomic_DNA"/>
</dbReference>
<dbReference type="Proteomes" id="UP001420932">
    <property type="component" value="Unassembled WGS sequence"/>
</dbReference>
<feature type="transmembrane region" description="Helical" evidence="1">
    <location>
        <begin position="46"/>
        <end position="65"/>
    </location>
</feature>
<organism evidence="2 3">
    <name type="scientific">Stephania yunnanensis</name>
    <dbReference type="NCBI Taxonomy" id="152371"/>
    <lineage>
        <taxon>Eukaryota</taxon>
        <taxon>Viridiplantae</taxon>
        <taxon>Streptophyta</taxon>
        <taxon>Embryophyta</taxon>
        <taxon>Tracheophyta</taxon>
        <taxon>Spermatophyta</taxon>
        <taxon>Magnoliopsida</taxon>
        <taxon>Ranunculales</taxon>
        <taxon>Menispermaceae</taxon>
        <taxon>Menispermoideae</taxon>
        <taxon>Cissampelideae</taxon>
        <taxon>Stephania</taxon>
    </lineage>
</organism>
<keyword evidence="1" id="KW-0472">Membrane</keyword>
<name>A0AAP0PGE1_9MAGN</name>
<comment type="caution">
    <text evidence="2">The sequence shown here is derived from an EMBL/GenBank/DDBJ whole genome shotgun (WGS) entry which is preliminary data.</text>
</comment>
<evidence type="ECO:0000313" key="3">
    <source>
        <dbReference type="Proteomes" id="UP001420932"/>
    </source>
</evidence>
<proteinExistence type="predicted"/>
<dbReference type="AlphaFoldDB" id="A0AAP0PGE1"/>
<sequence>MIYPYHGLAWSLLSISLRLAVMVDWDSNTRLRHINYSSGKRKTQVHSTKAFFPFAMSFIYIYLVLKHFM</sequence>
<gene>
    <name evidence="2" type="ORF">Syun_012432</name>
</gene>
<keyword evidence="1" id="KW-0812">Transmembrane</keyword>
<accession>A0AAP0PGE1</accession>
<protein>
    <submittedName>
        <fullName evidence="2">Uncharacterized protein</fullName>
    </submittedName>
</protein>
<reference evidence="2 3" key="1">
    <citation type="submission" date="2024-01" db="EMBL/GenBank/DDBJ databases">
        <title>Genome assemblies of Stephania.</title>
        <authorList>
            <person name="Yang L."/>
        </authorList>
    </citation>
    <scope>NUCLEOTIDE SEQUENCE [LARGE SCALE GENOMIC DNA]</scope>
    <source>
        <strain evidence="2">YNDBR</strain>
        <tissue evidence="2">Leaf</tissue>
    </source>
</reference>
<keyword evidence="1" id="KW-1133">Transmembrane helix</keyword>
<evidence type="ECO:0000256" key="1">
    <source>
        <dbReference type="SAM" id="Phobius"/>
    </source>
</evidence>
<evidence type="ECO:0000313" key="2">
    <source>
        <dbReference type="EMBL" id="KAK9143032.1"/>
    </source>
</evidence>
<keyword evidence="3" id="KW-1185">Reference proteome</keyword>